<keyword evidence="6" id="KW-1185">Reference proteome</keyword>
<reference evidence="5 6" key="2">
    <citation type="submission" date="2020-03" db="EMBL/GenBank/DDBJ databases">
        <authorList>
            <person name="Ichikawa N."/>
            <person name="Kimura A."/>
            <person name="Kitahashi Y."/>
            <person name="Uohara A."/>
        </authorList>
    </citation>
    <scope>NUCLEOTIDE SEQUENCE [LARGE SCALE GENOMIC DNA]</scope>
    <source>
        <strain evidence="5 6">NBRC 108638</strain>
    </source>
</reference>
<dbReference type="InterPro" id="IPR036390">
    <property type="entry name" value="WH_DNA-bd_sf"/>
</dbReference>
<evidence type="ECO:0000256" key="3">
    <source>
        <dbReference type="ARBA" id="ARBA00023163"/>
    </source>
</evidence>
<feature type="region of interest" description="Disordered" evidence="4">
    <location>
        <begin position="1"/>
        <end position="24"/>
    </location>
</feature>
<dbReference type="GO" id="GO:0006950">
    <property type="term" value="P:response to stress"/>
    <property type="evidence" value="ECO:0007669"/>
    <property type="project" value="TreeGrafter"/>
</dbReference>
<dbReference type="Proteomes" id="UP000482960">
    <property type="component" value="Unassembled WGS sequence"/>
</dbReference>
<dbReference type="Gene3D" id="1.10.10.10">
    <property type="entry name" value="Winged helix-like DNA-binding domain superfamily/Winged helix DNA-binding domain"/>
    <property type="match status" value="1"/>
</dbReference>
<evidence type="ECO:0000256" key="4">
    <source>
        <dbReference type="SAM" id="MobiDB-lite"/>
    </source>
</evidence>
<dbReference type="GO" id="GO:0003700">
    <property type="term" value="F:DNA-binding transcription factor activity"/>
    <property type="evidence" value="ECO:0007669"/>
    <property type="project" value="InterPro"/>
</dbReference>
<proteinExistence type="predicted"/>
<sequence>MAGAEHPVRRRRPHHDRARRPRLPAPATLTKLVDHLVDDNLVYRRIDPIDRRRIRAYLTARGRATHDRIDSAVRAAWSDLGTSDDALLAALLTRLVDALSGAAHLRV</sequence>
<keyword evidence="2" id="KW-0238">DNA-binding</keyword>
<dbReference type="PANTHER" id="PTHR33164">
    <property type="entry name" value="TRANSCRIPTIONAL REGULATOR, MARR FAMILY"/>
    <property type="match status" value="1"/>
</dbReference>
<name>A0A6V8KZD1_9ACTN</name>
<accession>A0A6V8KZD1</accession>
<evidence type="ECO:0000256" key="1">
    <source>
        <dbReference type="ARBA" id="ARBA00023015"/>
    </source>
</evidence>
<keyword evidence="1" id="KW-0805">Transcription regulation</keyword>
<evidence type="ECO:0000256" key="2">
    <source>
        <dbReference type="ARBA" id="ARBA00023125"/>
    </source>
</evidence>
<organism evidence="5 6">
    <name type="scientific">Phytohabitans rumicis</name>
    <dbReference type="NCBI Taxonomy" id="1076125"/>
    <lineage>
        <taxon>Bacteria</taxon>
        <taxon>Bacillati</taxon>
        <taxon>Actinomycetota</taxon>
        <taxon>Actinomycetes</taxon>
        <taxon>Micromonosporales</taxon>
        <taxon>Micromonosporaceae</taxon>
    </lineage>
</organism>
<dbReference type="PANTHER" id="PTHR33164:SF64">
    <property type="entry name" value="TRANSCRIPTIONAL REGULATOR SLYA"/>
    <property type="match status" value="1"/>
</dbReference>
<dbReference type="AlphaFoldDB" id="A0A6V8KZD1"/>
<protein>
    <recommendedName>
        <fullName evidence="7">HTH marR-type domain-containing protein</fullName>
    </recommendedName>
</protein>
<gene>
    <name evidence="5" type="ORF">Prum_017200</name>
</gene>
<keyword evidence="3" id="KW-0804">Transcription</keyword>
<feature type="compositionally biased region" description="Basic residues" evidence="4">
    <location>
        <begin position="8"/>
        <end position="22"/>
    </location>
</feature>
<dbReference type="SUPFAM" id="SSF46785">
    <property type="entry name" value="Winged helix' DNA-binding domain"/>
    <property type="match status" value="1"/>
</dbReference>
<evidence type="ECO:0008006" key="7">
    <source>
        <dbReference type="Google" id="ProtNLM"/>
    </source>
</evidence>
<evidence type="ECO:0000313" key="5">
    <source>
        <dbReference type="EMBL" id="GFJ88078.1"/>
    </source>
</evidence>
<dbReference type="EMBL" id="BLPG01000001">
    <property type="protein sequence ID" value="GFJ88078.1"/>
    <property type="molecule type" value="Genomic_DNA"/>
</dbReference>
<dbReference type="InterPro" id="IPR036388">
    <property type="entry name" value="WH-like_DNA-bd_sf"/>
</dbReference>
<dbReference type="GO" id="GO:0003677">
    <property type="term" value="F:DNA binding"/>
    <property type="evidence" value="ECO:0007669"/>
    <property type="project" value="UniProtKB-KW"/>
</dbReference>
<comment type="caution">
    <text evidence="5">The sequence shown here is derived from an EMBL/GenBank/DDBJ whole genome shotgun (WGS) entry which is preliminary data.</text>
</comment>
<reference evidence="5 6" key="1">
    <citation type="submission" date="2020-03" db="EMBL/GenBank/DDBJ databases">
        <title>Whole genome shotgun sequence of Phytohabitans rumicis NBRC 108638.</title>
        <authorList>
            <person name="Komaki H."/>
            <person name="Tamura T."/>
        </authorList>
    </citation>
    <scope>NUCLEOTIDE SEQUENCE [LARGE SCALE GENOMIC DNA]</scope>
    <source>
        <strain evidence="5 6">NBRC 108638</strain>
    </source>
</reference>
<dbReference type="InterPro" id="IPR039422">
    <property type="entry name" value="MarR/SlyA-like"/>
</dbReference>
<evidence type="ECO:0000313" key="6">
    <source>
        <dbReference type="Proteomes" id="UP000482960"/>
    </source>
</evidence>